<dbReference type="SMART" id="SM00347">
    <property type="entry name" value="HTH_MARR"/>
    <property type="match status" value="1"/>
</dbReference>
<dbReference type="EMBL" id="CP001736">
    <property type="protein sequence ID" value="ADB30233.1"/>
    <property type="molecule type" value="Genomic_DNA"/>
</dbReference>
<dbReference type="InterPro" id="IPR036388">
    <property type="entry name" value="WH-like_DNA-bd_sf"/>
</dbReference>
<dbReference type="RefSeq" id="WP_012918789.1">
    <property type="nucleotide sequence ID" value="NC_013729.1"/>
</dbReference>
<dbReference type="AlphaFoldDB" id="D2Q2Q2"/>
<dbReference type="InterPro" id="IPR000835">
    <property type="entry name" value="HTH_MarR-typ"/>
</dbReference>
<dbReference type="KEGG" id="kfl:Kfla_1129"/>
<evidence type="ECO:0000313" key="3">
    <source>
        <dbReference type="Proteomes" id="UP000007967"/>
    </source>
</evidence>
<dbReference type="Gene3D" id="1.10.10.10">
    <property type="entry name" value="Winged helix-like DNA-binding domain superfamily/Winged helix DNA-binding domain"/>
    <property type="match status" value="1"/>
</dbReference>
<reference evidence="2 3" key="2">
    <citation type="journal article" date="2010" name="Stand. Genomic Sci.">
        <title>Complete genome sequence of Kribbella flavida type strain (IFO 14399).</title>
        <authorList>
            <person name="Pukall R."/>
            <person name="Lapidus A."/>
            <person name="Glavina Del Rio T."/>
            <person name="Copeland A."/>
            <person name="Tice H."/>
            <person name="Cheng J.-F."/>
            <person name="Lucas S."/>
            <person name="Chen F."/>
            <person name="Nolan M."/>
            <person name="LaButti K."/>
            <person name="Pati A."/>
            <person name="Ivanova N."/>
            <person name="Mavrommatis K."/>
            <person name="Mikhailova N."/>
            <person name="Pitluck S."/>
            <person name="Bruce D."/>
            <person name="Goodwin L."/>
            <person name="Land M."/>
            <person name="Hauser L."/>
            <person name="Chang Y.-J."/>
            <person name="Jeffries C.D."/>
            <person name="Chen A."/>
            <person name="Palaniappan K."/>
            <person name="Chain P."/>
            <person name="Rohde M."/>
            <person name="Goeker M."/>
            <person name="Bristow J."/>
            <person name="Eisen J.A."/>
            <person name="Markowitz V."/>
            <person name="Hugenholtz P."/>
            <person name="Kyrpides N.C."/>
            <person name="Klenk H.-P."/>
            <person name="Brettin T."/>
        </authorList>
    </citation>
    <scope>NUCLEOTIDE SEQUENCE [LARGE SCALE GENOMIC DNA]</scope>
    <source>
        <strain evidence="3">DSM 17836 / JCM 10339 / NBRC 14399</strain>
    </source>
</reference>
<dbReference type="eggNOG" id="COG1846">
    <property type="taxonomic scope" value="Bacteria"/>
</dbReference>
<dbReference type="PROSITE" id="PS50995">
    <property type="entry name" value="HTH_MARR_2"/>
    <property type="match status" value="1"/>
</dbReference>
<evidence type="ECO:0000259" key="1">
    <source>
        <dbReference type="PROSITE" id="PS50995"/>
    </source>
</evidence>
<reference evidence="3" key="1">
    <citation type="submission" date="2009-09" db="EMBL/GenBank/DDBJ databases">
        <title>The complete genome of Kribbella flavida DSM 17836.</title>
        <authorList>
            <consortium name="US DOE Joint Genome Institute (JGI-PGF)"/>
            <person name="Lucas S."/>
            <person name="Copeland A."/>
            <person name="Lapidus A."/>
            <person name="Glavina del Rio T."/>
            <person name="Dalin E."/>
            <person name="Tice H."/>
            <person name="Bruce D."/>
            <person name="Goodwin L."/>
            <person name="Pitluck S."/>
            <person name="Kyrpides N."/>
            <person name="Mavromatis K."/>
            <person name="Ivanova N."/>
            <person name="Saunders E."/>
            <person name="Brettin T."/>
            <person name="Detter J.C."/>
            <person name="Han C."/>
            <person name="Larimer F."/>
            <person name="Land M."/>
            <person name="Hauser L."/>
            <person name="Markowitz V."/>
            <person name="Cheng J.-F."/>
            <person name="Hugenholtz P."/>
            <person name="Woyke T."/>
            <person name="Wu D."/>
            <person name="Pukall R."/>
            <person name="Klenk H.-P."/>
            <person name="Eisen J.A."/>
        </authorList>
    </citation>
    <scope>NUCLEOTIDE SEQUENCE [LARGE SCALE GENOMIC DNA]</scope>
    <source>
        <strain evidence="3">DSM 17836 / JCM 10339 / NBRC 14399</strain>
    </source>
</reference>
<keyword evidence="3" id="KW-1185">Reference proteome</keyword>
<dbReference type="GO" id="GO:0003700">
    <property type="term" value="F:DNA-binding transcription factor activity"/>
    <property type="evidence" value="ECO:0007669"/>
    <property type="project" value="InterPro"/>
</dbReference>
<gene>
    <name evidence="2" type="ordered locus">Kfla_1129</name>
</gene>
<dbReference type="PANTHER" id="PTHR33164:SF99">
    <property type="entry name" value="MARR FAMILY REGULATORY PROTEIN"/>
    <property type="match status" value="1"/>
</dbReference>
<dbReference type="STRING" id="479435.Kfla_1129"/>
<dbReference type="InterPro" id="IPR036390">
    <property type="entry name" value="WH_DNA-bd_sf"/>
</dbReference>
<sequence>MSDNHRLPPESPYAFLSPAEARAWFAYMRLQLRLRYEMNRQLRADSGISLADYDVLVALTSEPDGRMQISALATRIGWERSRTSHHVKRLETRGMLTLTRSAHDKRAVDVTLSAQGWQKLREASPQHIELVRSMFFDGLGSDALENLTSALEDIYETVIERGTLPRPVDHP</sequence>
<dbReference type="PANTHER" id="PTHR33164">
    <property type="entry name" value="TRANSCRIPTIONAL REGULATOR, MARR FAMILY"/>
    <property type="match status" value="1"/>
</dbReference>
<evidence type="ECO:0000313" key="2">
    <source>
        <dbReference type="EMBL" id="ADB30233.1"/>
    </source>
</evidence>
<dbReference type="SUPFAM" id="SSF46785">
    <property type="entry name" value="Winged helix' DNA-binding domain"/>
    <property type="match status" value="1"/>
</dbReference>
<dbReference type="GO" id="GO:0006950">
    <property type="term" value="P:response to stress"/>
    <property type="evidence" value="ECO:0007669"/>
    <property type="project" value="TreeGrafter"/>
</dbReference>
<dbReference type="HOGENOM" id="CLU_083287_2_2_11"/>
<dbReference type="Pfam" id="PF12802">
    <property type="entry name" value="MarR_2"/>
    <property type="match status" value="1"/>
</dbReference>
<name>D2Q2Q2_KRIFD</name>
<dbReference type="InterPro" id="IPR039422">
    <property type="entry name" value="MarR/SlyA-like"/>
</dbReference>
<proteinExistence type="predicted"/>
<organism evidence="2 3">
    <name type="scientific">Kribbella flavida (strain DSM 17836 / JCM 10339 / NBRC 14399)</name>
    <dbReference type="NCBI Taxonomy" id="479435"/>
    <lineage>
        <taxon>Bacteria</taxon>
        <taxon>Bacillati</taxon>
        <taxon>Actinomycetota</taxon>
        <taxon>Actinomycetes</taxon>
        <taxon>Propionibacteriales</taxon>
        <taxon>Kribbellaceae</taxon>
        <taxon>Kribbella</taxon>
    </lineage>
</organism>
<dbReference type="Proteomes" id="UP000007967">
    <property type="component" value="Chromosome"/>
</dbReference>
<dbReference type="OrthoDB" id="3526267at2"/>
<feature type="domain" description="HTH marR-type" evidence="1">
    <location>
        <begin position="20"/>
        <end position="156"/>
    </location>
</feature>
<protein>
    <submittedName>
        <fullName evidence="2">Transcriptional regulator, MarR family</fullName>
    </submittedName>
</protein>
<accession>D2Q2Q2</accession>